<feature type="transmembrane region" description="Helical" evidence="1">
    <location>
        <begin position="94"/>
        <end position="111"/>
    </location>
</feature>
<keyword evidence="1" id="KW-0812">Transmembrane</keyword>
<keyword evidence="1" id="KW-1133">Transmembrane helix</keyword>
<feature type="transmembrane region" description="Helical" evidence="1">
    <location>
        <begin position="21"/>
        <end position="48"/>
    </location>
</feature>
<comment type="caution">
    <text evidence="3">The sequence shown here is derived from an EMBL/GenBank/DDBJ whole genome shotgun (WGS) entry which is preliminary data.</text>
</comment>
<evidence type="ECO:0000259" key="2">
    <source>
        <dbReference type="Pfam" id="PF23636"/>
    </source>
</evidence>
<feature type="transmembrane region" description="Helical" evidence="1">
    <location>
        <begin position="117"/>
        <end position="135"/>
    </location>
</feature>
<protein>
    <recommendedName>
        <fullName evidence="2">DUF7144 domain-containing protein</fullName>
    </recommendedName>
</protein>
<sequence>MAEQRTSQHGRVEDRPPSGWAIGFTTFAGVLMIMAGAFQALTGLVAIFENEFYVSTRNYLLQFDVTTWGWIHLLLGLLVLFAGFAVLSGQTWGRAIGITLAGLSALANFAFIPYYPIWSLVIIALDVFVIWALAAHGRDITR</sequence>
<keyword evidence="4" id="KW-1185">Reference proteome</keyword>
<evidence type="ECO:0000313" key="3">
    <source>
        <dbReference type="EMBL" id="MBB4765044.1"/>
    </source>
</evidence>
<feature type="transmembrane region" description="Helical" evidence="1">
    <location>
        <begin position="68"/>
        <end position="87"/>
    </location>
</feature>
<feature type="domain" description="DUF7144" evidence="2">
    <location>
        <begin position="25"/>
        <end position="138"/>
    </location>
</feature>
<name>A0A7W7I218_9ACTN</name>
<proteinExistence type="predicted"/>
<dbReference type="InterPro" id="IPR055568">
    <property type="entry name" value="DUF7144"/>
</dbReference>
<keyword evidence="1" id="KW-0472">Membrane</keyword>
<dbReference type="Proteomes" id="UP000578112">
    <property type="component" value="Unassembled WGS sequence"/>
</dbReference>
<accession>A0A7W7I218</accession>
<gene>
    <name evidence="3" type="ORF">BJ971_005600</name>
</gene>
<evidence type="ECO:0000313" key="4">
    <source>
        <dbReference type="Proteomes" id="UP000578112"/>
    </source>
</evidence>
<dbReference type="EMBL" id="JACHNH010000001">
    <property type="protein sequence ID" value="MBB4765044.1"/>
    <property type="molecule type" value="Genomic_DNA"/>
</dbReference>
<dbReference type="AlphaFoldDB" id="A0A7W7I218"/>
<reference evidence="3 4" key="1">
    <citation type="submission" date="2020-08" db="EMBL/GenBank/DDBJ databases">
        <title>Sequencing the genomes of 1000 actinobacteria strains.</title>
        <authorList>
            <person name="Klenk H.-P."/>
        </authorList>
    </citation>
    <scope>NUCLEOTIDE SEQUENCE [LARGE SCALE GENOMIC DNA]</scope>
    <source>
        <strain evidence="3 4">DSM 43149</strain>
    </source>
</reference>
<dbReference type="Pfam" id="PF23636">
    <property type="entry name" value="DUF7144"/>
    <property type="match status" value="1"/>
</dbReference>
<evidence type="ECO:0000256" key="1">
    <source>
        <dbReference type="SAM" id="Phobius"/>
    </source>
</evidence>
<organism evidence="3 4">
    <name type="scientific">Actinoplanes digitatis</name>
    <dbReference type="NCBI Taxonomy" id="1868"/>
    <lineage>
        <taxon>Bacteria</taxon>
        <taxon>Bacillati</taxon>
        <taxon>Actinomycetota</taxon>
        <taxon>Actinomycetes</taxon>
        <taxon>Micromonosporales</taxon>
        <taxon>Micromonosporaceae</taxon>
        <taxon>Actinoplanes</taxon>
    </lineage>
</organism>